<comment type="caution">
    <text evidence="2">The sequence shown here is derived from an EMBL/GenBank/DDBJ whole genome shotgun (WGS) entry which is preliminary data.</text>
</comment>
<name>A0A2A4X0U2_UNCAE</name>
<dbReference type="AlphaFoldDB" id="A0A2A4X0U2"/>
<evidence type="ECO:0000259" key="1">
    <source>
        <dbReference type="Pfam" id="PF04266"/>
    </source>
</evidence>
<feature type="domain" description="ASCH" evidence="1">
    <location>
        <begin position="54"/>
        <end position="148"/>
    </location>
</feature>
<dbReference type="InterPro" id="IPR015947">
    <property type="entry name" value="PUA-like_sf"/>
</dbReference>
<dbReference type="EMBL" id="NVUK01000030">
    <property type="protein sequence ID" value="PCI76322.1"/>
    <property type="molecule type" value="Genomic_DNA"/>
</dbReference>
<sequence length="159" mass="17907">MSSSGVLPVGAVRDQSLGSVTGKKRKKSSGVAKQKKKINKRVCSDGQERVMRHLTMRKVYIHQIRNGIKTVEGRIFKAGICKYEVGDCIRFYYFTDSKDDVQCEITQIKCFASFKQMLTEVGFKSCIPEASTLEGAVQMYHSIPKYKERALEHGVAAIY</sequence>
<dbReference type="Pfam" id="PF04266">
    <property type="entry name" value="ASCH"/>
    <property type="match status" value="1"/>
</dbReference>
<reference evidence="3" key="1">
    <citation type="submission" date="2017-08" db="EMBL/GenBank/DDBJ databases">
        <title>A dynamic microbial community with high functional redundancy inhabits the cold, oxic subseafloor aquifer.</title>
        <authorList>
            <person name="Tully B.J."/>
            <person name="Wheat C.G."/>
            <person name="Glazer B.T."/>
            <person name="Huber J.A."/>
        </authorList>
    </citation>
    <scope>NUCLEOTIDE SEQUENCE [LARGE SCALE GENOMIC DNA]</scope>
</reference>
<feature type="non-terminal residue" evidence="2">
    <location>
        <position position="159"/>
    </location>
</feature>
<evidence type="ECO:0000313" key="3">
    <source>
        <dbReference type="Proteomes" id="UP000218775"/>
    </source>
</evidence>
<proteinExistence type="predicted"/>
<accession>A0A2A4X0U2</accession>
<dbReference type="SUPFAM" id="SSF88697">
    <property type="entry name" value="PUA domain-like"/>
    <property type="match status" value="1"/>
</dbReference>
<gene>
    <name evidence="2" type="ORF">COB21_04490</name>
</gene>
<dbReference type="Gene3D" id="2.30.130.30">
    <property type="entry name" value="Hypothetical protein"/>
    <property type="match status" value="1"/>
</dbReference>
<dbReference type="InterPro" id="IPR007374">
    <property type="entry name" value="ASCH_domain"/>
</dbReference>
<evidence type="ECO:0000313" key="2">
    <source>
        <dbReference type="EMBL" id="PCI76322.1"/>
    </source>
</evidence>
<protein>
    <recommendedName>
        <fullName evidence="1">ASCH domain-containing protein</fullName>
    </recommendedName>
</protein>
<dbReference type="Proteomes" id="UP000218775">
    <property type="component" value="Unassembled WGS sequence"/>
</dbReference>
<organism evidence="2 3">
    <name type="scientific">Aerophobetes bacterium</name>
    <dbReference type="NCBI Taxonomy" id="2030807"/>
    <lineage>
        <taxon>Bacteria</taxon>
        <taxon>Candidatus Aerophobota</taxon>
    </lineage>
</organism>